<evidence type="ECO:0000313" key="2">
    <source>
        <dbReference type="EMBL" id="QDP81793.1"/>
    </source>
</evidence>
<dbReference type="EMBL" id="CP041695">
    <property type="protein sequence ID" value="QDP81793.1"/>
    <property type="molecule type" value="Genomic_DNA"/>
</dbReference>
<dbReference type="RefSeq" id="WP_143982786.1">
    <property type="nucleotide sequence ID" value="NZ_CP041695.1"/>
</dbReference>
<organism evidence="2 3">
    <name type="scientific">Nocardia otitidiscaviarum</name>
    <dbReference type="NCBI Taxonomy" id="1823"/>
    <lineage>
        <taxon>Bacteria</taxon>
        <taxon>Bacillati</taxon>
        <taxon>Actinomycetota</taxon>
        <taxon>Actinomycetes</taxon>
        <taxon>Mycobacteriales</taxon>
        <taxon>Nocardiaceae</taxon>
        <taxon>Nocardia</taxon>
    </lineage>
</organism>
<dbReference type="SUPFAM" id="SSF160424">
    <property type="entry name" value="BH3703-like"/>
    <property type="match status" value="1"/>
</dbReference>
<dbReference type="AlphaFoldDB" id="A0A516NSB0"/>
<name>A0A516NSB0_9NOCA</name>
<evidence type="ECO:0000313" key="3">
    <source>
        <dbReference type="Proteomes" id="UP000317039"/>
    </source>
</evidence>
<feature type="compositionally biased region" description="Basic and acidic residues" evidence="1">
    <location>
        <begin position="1"/>
        <end position="22"/>
    </location>
</feature>
<reference evidence="2 3" key="1">
    <citation type="submission" date="2019-07" db="EMBL/GenBank/DDBJ databases">
        <title>Complete Genome Sequence and Methylome Analysis of Nocardia otitidis-caviarum NEB252.</title>
        <authorList>
            <person name="Fomenkov A."/>
            <person name="Anton B.P."/>
            <person name="Vincze T."/>
            <person name="Roberts R.J."/>
        </authorList>
    </citation>
    <scope>NUCLEOTIDE SEQUENCE [LARGE SCALE GENOMIC DNA]</scope>
    <source>
        <strain evidence="2 3">NEB252</strain>
    </source>
</reference>
<dbReference type="KEGG" id="nod:FOH10_26745"/>
<proteinExistence type="predicted"/>
<feature type="region of interest" description="Disordered" evidence="1">
    <location>
        <begin position="1"/>
        <end position="26"/>
    </location>
</feature>
<accession>A0A516NSB0</accession>
<gene>
    <name evidence="2" type="ORF">FOH10_26745</name>
</gene>
<sequence length="427" mass="46036">MTRPAEEALEERGLAGEGRVSDGSEQAAVTAAVLGADEPVDEPDIGFTLGAAAPEPDIDLATRARQLTHRIARELAAAGPRGWRRLDAVFALTVATEVVHVFFATDESTVRVQPPQSVLGLIREHRGLAARLGDGPWWRMLVSLDDSGKLEADYDYGDVPFPDDYLFPAPAYRADLAEYPRTRLPVWLAAYVNHDGRQTRSPRTAFAQAGADRAADVAATVADNEFPPFPLMWARWAVIAATFVGAESQWGPRVLPSLAWFEGAKRSGSTLYALPGGRAVLSGGVWDAPTLDAVYNAGAPMPRFYAGAPEWVANPVVNPRAANGLLSFCYWWENGHWYRGESPSATALASALPGMWTVETVVDLMSRLVAEQPTERQRESVAALVSAAEAAAVSRDHLVETFGDTGSFDIDSALYQLTMAGVTVATR</sequence>
<protein>
    <submittedName>
        <fullName evidence="2">Uncharacterized protein</fullName>
    </submittedName>
</protein>
<dbReference type="Proteomes" id="UP000317039">
    <property type="component" value="Chromosome"/>
</dbReference>
<evidence type="ECO:0000256" key="1">
    <source>
        <dbReference type="SAM" id="MobiDB-lite"/>
    </source>
</evidence>
<dbReference type="GeneID" id="80335963"/>
<dbReference type="InterPro" id="IPR036170">
    <property type="entry name" value="YezG-like_sf"/>
</dbReference>